<proteinExistence type="predicted"/>
<evidence type="ECO:0000313" key="1">
    <source>
        <dbReference type="Ensembl" id="ENSCINP00000029409.2"/>
    </source>
</evidence>
<reference evidence="1" key="4">
    <citation type="submission" date="2025-09" db="UniProtKB">
        <authorList>
            <consortium name="Ensembl"/>
        </authorList>
    </citation>
    <scope>IDENTIFICATION</scope>
</reference>
<evidence type="ECO:0000313" key="2">
    <source>
        <dbReference type="Proteomes" id="UP000008144"/>
    </source>
</evidence>
<dbReference type="HOGENOM" id="CLU_1574205_0_0_1"/>
<protein>
    <submittedName>
        <fullName evidence="1">Uncharacterized protein</fullName>
    </submittedName>
</protein>
<dbReference type="AlphaFoldDB" id="F6XQ53"/>
<dbReference type="Proteomes" id="UP000008144">
    <property type="component" value="Chromosome 10"/>
</dbReference>
<organism evidence="1 2">
    <name type="scientific">Ciona intestinalis</name>
    <name type="common">Transparent sea squirt</name>
    <name type="synonym">Ascidia intestinalis</name>
    <dbReference type="NCBI Taxonomy" id="7719"/>
    <lineage>
        <taxon>Eukaryota</taxon>
        <taxon>Metazoa</taxon>
        <taxon>Chordata</taxon>
        <taxon>Tunicata</taxon>
        <taxon>Ascidiacea</taxon>
        <taxon>Phlebobranchia</taxon>
        <taxon>Cionidae</taxon>
        <taxon>Ciona</taxon>
    </lineage>
</organism>
<accession>F6XQ53</accession>
<dbReference type="EMBL" id="EAAA01000570">
    <property type="status" value="NOT_ANNOTATED_CDS"/>
    <property type="molecule type" value="Genomic_DNA"/>
</dbReference>
<reference evidence="2" key="1">
    <citation type="journal article" date="2002" name="Science">
        <title>The draft genome of Ciona intestinalis: insights into chordate and vertebrate origins.</title>
        <authorList>
            <person name="Dehal P."/>
            <person name="Satou Y."/>
            <person name="Campbell R.K."/>
            <person name="Chapman J."/>
            <person name="Degnan B."/>
            <person name="De Tomaso A."/>
            <person name="Davidson B."/>
            <person name="Di Gregorio A."/>
            <person name="Gelpke M."/>
            <person name="Goodstein D.M."/>
            <person name="Harafuji N."/>
            <person name="Hastings K.E."/>
            <person name="Ho I."/>
            <person name="Hotta K."/>
            <person name="Huang W."/>
            <person name="Kawashima T."/>
            <person name="Lemaire P."/>
            <person name="Martinez D."/>
            <person name="Meinertzhagen I.A."/>
            <person name="Necula S."/>
            <person name="Nonaka M."/>
            <person name="Putnam N."/>
            <person name="Rash S."/>
            <person name="Saiga H."/>
            <person name="Satake M."/>
            <person name="Terry A."/>
            <person name="Yamada L."/>
            <person name="Wang H.G."/>
            <person name="Awazu S."/>
            <person name="Azumi K."/>
            <person name="Boore J."/>
            <person name="Branno M."/>
            <person name="Chin-Bow S."/>
            <person name="DeSantis R."/>
            <person name="Doyle S."/>
            <person name="Francino P."/>
            <person name="Keys D.N."/>
            <person name="Haga S."/>
            <person name="Hayashi H."/>
            <person name="Hino K."/>
            <person name="Imai K.S."/>
            <person name="Inaba K."/>
            <person name="Kano S."/>
            <person name="Kobayashi K."/>
            <person name="Kobayashi M."/>
            <person name="Lee B.I."/>
            <person name="Makabe K.W."/>
            <person name="Manohar C."/>
            <person name="Matassi G."/>
            <person name="Medina M."/>
            <person name="Mochizuki Y."/>
            <person name="Mount S."/>
            <person name="Morishita T."/>
            <person name="Miura S."/>
            <person name="Nakayama A."/>
            <person name="Nishizaka S."/>
            <person name="Nomoto H."/>
            <person name="Ohta F."/>
            <person name="Oishi K."/>
            <person name="Rigoutsos I."/>
            <person name="Sano M."/>
            <person name="Sasaki A."/>
            <person name="Sasakura Y."/>
            <person name="Shoguchi E."/>
            <person name="Shin-i T."/>
            <person name="Spagnuolo A."/>
            <person name="Stainier D."/>
            <person name="Suzuki M.M."/>
            <person name="Tassy O."/>
            <person name="Takatori N."/>
            <person name="Tokuoka M."/>
            <person name="Yagi K."/>
            <person name="Yoshizaki F."/>
            <person name="Wada S."/>
            <person name="Zhang C."/>
            <person name="Hyatt P.D."/>
            <person name="Larimer F."/>
            <person name="Detter C."/>
            <person name="Doggett N."/>
            <person name="Glavina T."/>
            <person name="Hawkins T."/>
            <person name="Richardson P."/>
            <person name="Lucas S."/>
            <person name="Kohara Y."/>
            <person name="Levine M."/>
            <person name="Satoh N."/>
            <person name="Rokhsar D.S."/>
        </authorList>
    </citation>
    <scope>NUCLEOTIDE SEQUENCE [LARGE SCALE GENOMIC DNA]</scope>
</reference>
<dbReference type="InParanoid" id="F6XQ53"/>
<name>F6XQ53_CIOIN</name>
<dbReference type="Ensembl" id="ENSCINT00000029655.2">
    <property type="protein sequence ID" value="ENSCINP00000029409.2"/>
    <property type="gene ID" value="ENSCING00000017330.2"/>
</dbReference>
<reference evidence="1" key="3">
    <citation type="submission" date="2025-08" db="UniProtKB">
        <authorList>
            <consortium name="Ensembl"/>
        </authorList>
    </citation>
    <scope>IDENTIFICATION</scope>
</reference>
<sequence>MVSCPSHKVEMAIHQAFDSSAASKEANELMTMVYGLFKSSSLRWRLFKRTAAFLGMPHLRFKPCFNLSGSSWVGHQITAIETFLFNLPTLIEFCSDQLSSPHNNIMKKDKARLEGVMRKCTSLKSIIMLAVKHDVLNMVKPCSLALKDVNLLMPCTITAVQAFMSSITCL</sequence>
<keyword evidence="2" id="KW-1185">Reference proteome</keyword>
<reference evidence="1" key="2">
    <citation type="journal article" date="2008" name="Genome Biol.">
        <title>Improved genome assembly and evidence-based global gene model set for the chordate Ciona intestinalis: new insight into intron and operon populations.</title>
        <authorList>
            <person name="Satou Y."/>
            <person name="Mineta K."/>
            <person name="Ogasawara M."/>
            <person name="Sasakura Y."/>
            <person name="Shoguchi E."/>
            <person name="Ueno K."/>
            <person name="Yamada L."/>
            <person name="Matsumoto J."/>
            <person name="Wasserscheid J."/>
            <person name="Dewar K."/>
            <person name="Wiley G.B."/>
            <person name="Macmil S.L."/>
            <person name="Roe B.A."/>
            <person name="Zeller R.W."/>
            <person name="Hastings K.E."/>
            <person name="Lemaire P."/>
            <person name="Lindquist E."/>
            <person name="Endo T."/>
            <person name="Hotta K."/>
            <person name="Inaba K."/>
        </authorList>
    </citation>
    <scope>NUCLEOTIDE SEQUENCE [LARGE SCALE GENOMIC DNA]</scope>
    <source>
        <strain evidence="1">wild type</strain>
    </source>
</reference>